<dbReference type="SFLD" id="SFLDS00029">
    <property type="entry name" value="Radical_SAM"/>
    <property type="match status" value="1"/>
</dbReference>
<dbReference type="InterPro" id="IPR007197">
    <property type="entry name" value="rSAM"/>
</dbReference>
<evidence type="ECO:0000259" key="6">
    <source>
        <dbReference type="PROSITE" id="PS51918"/>
    </source>
</evidence>
<proteinExistence type="predicted"/>
<gene>
    <name evidence="7" type="ORF">F4Y42_21620</name>
</gene>
<evidence type="ECO:0000256" key="3">
    <source>
        <dbReference type="ARBA" id="ARBA00022723"/>
    </source>
</evidence>
<dbReference type="InterPro" id="IPR023404">
    <property type="entry name" value="rSAM_horseshoe"/>
</dbReference>
<dbReference type="Gene3D" id="3.80.30.20">
    <property type="entry name" value="tm_1862 like domain"/>
    <property type="match status" value="1"/>
</dbReference>
<dbReference type="PANTHER" id="PTHR43409">
    <property type="entry name" value="ANAEROBIC MAGNESIUM-PROTOPORPHYRIN IX MONOMETHYL ESTER CYCLASE-RELATED"/>
    <property type="match status" value="1"/>
</dbReference>
<evidence type="ECO:0000256" key="4">
    <source>
        <dbReference type="ARBA" id="ARBA00023004"/>
    </source>
</evidence>
<dbReference type="InterPro" id="IPR058240">
    <property type="entry name" value="rSAM_sf"/>
</dbReference>
<comment type="cofactor">
    <cofactor evidence="1">
        <name>[4Fe-4S] cluster</name>
        <dbReference type="ChEBI" id="CHEBI:49883"/>
    </cofactor>
</comment>
<dbReference type="EMBL" id="VXRG01000185">
    <property type="protein sequence ID" value="MXY96049.1"/>
    <property type="molecule type" value="Genomic_DNA"/>
</dbReference>
<reference evidence="7" key="1">
    <citation type="submission" date="2019-09" db="EMBL/GenBank/DDBJ databases">
        <title>Characterisation of the sponge microbiome using genome-centric metagenomics.</title>
        <authorList>
            <person name="Engelberts J.P."/>
            <person name="Robbins S.J."/>
            <person name="De Goeij J.M."/>
            <person name="Aranda M."/>
            <person name="Bell S.C."/>
            <person name="Webster N.S."/>
        </authorList>
    </citation>
    <scope>NUCLEOTIDE SEQUENCE</scope>
    <source>
        <strain evidence="7">SB0664_bin_27</strain>
    </source>
</reference>
<dbReference type="PROSITE" id="PS51918">
    <property type="entry name" value="RADICAL_SAM"/>
    <property type="match status" value="1"/>
</dbReference>
<name>A0A6B0Z1B0_9CHLR</name>
<keyword evidence="3" id="KW-0479">Metal-binding</keyword>
<organism evidence="7">
    <name type="scientific">Caldilineaceae bacterium SB0664_bin_27</name>
    <dbReference type="NCBI Taxonomy" id="2605260"/>
    <lineage>
        <taxon>Bacteria</taxon>
        <taxon>Bacillati</taxon>
        <taxon>Chloroflexota</taxon>
        <taxon>Caldilineae</taxon>
        <taxon>Caldilineales</taxon>
        <taxon>Caldilineaceae</taxon>
    </lineage>
</organism>
<dbReference type="GO" id="GO:0051536">
    <property type="term" value="F:iron-sulfur cluster binding"/>
    <property type="evidence" value="ECO:0007669"/>
    <property type="project" value="UniProtKB-KW"/>
</dbReference>
<evidence type="ECO:0000313" key="7">
    <source>
        <dbReference type="EMBL" id="MXY96049.1"/>
    </source>
</evidence>
<evidence type="ECO:0000256" key="1">
    <source>
        <dbReference type="ARBA" id="ARBA00001966"/>
    </source>
</evidence>
<accession>A0A6B0Z1B0</accession>
<dbReference type="InterPro" id="IPR006638">
    <property type="entry name" value="Elp3/MiaA/NifB-like_rSAM"/>
</dbReference>
<keyword evidence="2" id="KW-0949">S-adenosyl-L-methionine</keyword>
<dbReference type="InterPro" id="IPR051198">
    <property type="entry name" value="BchE-like"/>
</dbReference>
<sequence length="468" mass="53299">MDLGDLGDLVYPQGPHEQWQDHGLGLLRTIMHQNGLKTDIVSTRAVTSWDQLAPKLRGYKMALMNVRSYTFPVALKAAQIFKEINPDGLVLAGGMHATVAPDEMAEVDAFDKICQGAGEEVILDLVRNPDSFSRVFLGQGSKSMAEWPEIDRELWPKPANWKEALSNGRPRRAVRALNLERKFNWPMEPECGWGPPPVATIITSRVCPWQCVFCNEASYIPNMGRRPVPMIIDELNALDEKYGVGSVVIHDSMFFQNPKWLQEWIEEYPRRANKVWPYWAAGRADTVRQWPDLFTALIRETNWNLISIGFESGSDRILKLLNKECTEEDNNYAIDLVNRIGDEMVAEGKEPPVFWSNIMLGIPGETDEDAFKTMRMLKRMKRVFPSISYYAPYPGSALGFQLIAEGKSLMSKDNYHRFPDDEKVKGVNYGFYRELLAGKYDAEVNRGLTDEQKQRGYDGMYQQALVKA</sequence>
<evidence type="ECO:0000256" key="5">
    <source>
        <dbReference type="ARBA" id="ARBA00023014"/>
    </source>
</evidence>
<protein>
    <submittedName>
        <fullName evidence="7">B12-binding domain-containing radical SAM protein</fullName>
    </submittedName>
</protein>
<dbReference type="GO" id="GO:0003824">
    <property type="term" value="F:catalytic activity"/>
    <property type="evidence" value="ECO:0007669"/>
    <property type="project" value="InterPro"/>
</dbReference>
<dbReference type="AlphaFoldDB" id="A0A6B0Z1B0"/>
<evidence type="ECO:0000256" key="2">
    <source>
        <dbReference type="ARBA" id="ARBA00022691"/>
    </source>
</evidence>
<dbReference type="Gene3D" id="3.40.50.280">
    <property type="entry name" value="Cobalamin-binding domain"/>
    <property type="match status" value="1"/>
</dbReference>
<comment type="caution">
    <text evidence="7">The sequence shown here is derived from an EMBL/GenBank/DDBJ whole genome shotgun (WGS) entry which is preliminary data.</text>
</comment>
<feature type="domain" description="Radical SAM core" evidence="6">
    <location>
        <begin position="193"/>
        <end position="428"/>
    </location>
</feature>
<dbReference type="GO" id="GO:0046872">
    <property type="term" value="F:metal ion binding"/>
    <property type="evidence" value="ECO:0007669"/>
    <property type="project" value="UniProtKB-KW"/>
</dbReference>
<dbReference type="SMART" id="SM00729">
    <property type="entry name" value="Elp3"/>
    <property type="match status" value="1"/>
</dbReference>
<dbReference type="Pfam" id="PF04055">
    <property type="entry name" value="Radical_SAM"/>
    <property type="match status" value="1"/>
</dbReference>
<keyword evidence="5" id="KW-0411">Iron-sulfur</keyword>
<keyword evidence="4" id="KW-0408">Iron</keyword>
<dbReference type="SUPFAM" id="SSF102114">
    <property type="entry name" value="Radical SAM enzymes"/>
    <property type="match status" value="1"/>
</dbReference>
<dbReference type="SFLD" id="SFLDG01082">
    <property type="entry name" value="B12-binding_domain_containing"/>
    <property type="match status" value="1"/>
</dbReference>